<name>A0A6N2MAR0_SALVM</name>
<evidence type="ECO:0000313" key="1">
    <source>
        <dbReference type="EMBL" id="VFU50965.1"/>
    </source>
</evidence>
<reference evidence="1" key="1">
    <citation type="submission" date="2019-03" db="EMBL/GenBank/DDBJ databases">
        <authorList>
            <person name="Mank J."/>
            <person name="Almeida P."/>
        </authorList>
    </citation>
    <scope>NUCLEOTIDE SEQUENCE</scope>
    <source>
        <strain evidence="1">78183</strain>
    </source>
</reference>
<dbReference type="EMBL" id="CAADRP010001741">
    <property type="protein sequence ID" value="VFU50965.1"/>
    <property type="molecule type" value="Genomic_DNA"/>
</dbReference>
<gene>
    <name evidence="1" type="ORF">SVIM_LOCUS341609</name>
</gene>
<accession>A0A6N2MAR0</accession>
<dbReference type="AlphaFoldDB" id="A0A6N2MAR0"/>
<sequence>MISTFLEGPMKTIVGGNHCKDTLARNPKGTELFKLFG</sequence>
<protein>
    <submittedName>
        <fullName evidence="1">Uncharacterized protein</fullName>
    </submittedName>
</protein>
<organism evidence="1">
    <name type="scientific">Salix viminalis</name>
    <name type="common">Common osier</name>
    <name type="synonym">Basket willow</name>
    <dbReference type="NCBI Taxonomy" id="40686"/>
    <lineage>
        <taxon>Eukaryota</taxon>
        <taxon>Viridiplantae</taxon>
        <taxon>Streptophyta</taxon>
        <taxon>Embryophyta</taxon>
        <taxon>Tracheophyta</taxon>
        <taxon>Spermatophyta</taxon>
        <taxon>Magnoliopsida</taxon>
        <taxon>eudicotyledons</taxon>
        <taxon>Gunneridae</taxon>
        <taxon>Pentapetalae</taxon>
        <taxon>rosids</taxon>
        <taxon>fabids</taxon>
        <taxon>Malpighiales</taxon>
        <taxon>Salicaceae</taxon>
        <taxon>Saliceae</taxon>
        <taxon>Salix</taxon>
    </lineage>
</organism>
<proteinExistence type="predicted"/>